<comment type="subcellular location">
    <subcellularLocation>
        <location evidence="1">Membrane</location>
        <topology evidence="1">Multi-pass membrane protein</topology>
    </subcellularLocation>
</comment>
<feature type="transmembrane region" description="Helical" evidence="8">
    <location>
        <begin position="399"/>
        <end position="418"/>
    </location>
</feature>
<dbReference type="Pfam" id="PF07690">
    <property type="entry name" value="MFS_1"/>
    <property type="match status" value="1"/>
</dbReference>
<dbReference type="PRINTS" id="PR01035">
    <property type="entry name" value="TCRTETA"/>
</dbReference>
<dbReference type="InterPro" id="IPR036259">
    <property type="entry name" value="MFS_trans_sf"/>
</dbReference>
<dbReference type="CDD" id="cd17390">
    <property type="entry name" value="MFS_MFSD9"/>
    <property type="match status" value="1"/>
</dbReference>
<evidence type="ECO:0000313" key="10">
    <source>
        <dbReference type="Ensembl" id="ENSCUSP00005025949.1"/>
    </source>
</evidence>
<evidence type="ECO:0000313" key="11">
    <source>
        <dbReference type="Proteomes" id="UP000694563"/>
    </source>
</evidence>
<feature type="transmembrane region" description="Helical" evidence="8">
    <location>
        <begin position="162"/>
        <end position="181"/>
    </location>
</feature>
<dbReference type="InterPro" id="IPR011701">
    <property type="entry name" value="MFS"/>
</dbReference>
<comment type="similarity">
    <text evidence="2">Belongs to the major facilitator superfamily.</text>
</comment>
<feature type="transmembrane region" description="Helical" evidence="8">
    <location>
        <begin position="311"/>
        <end position="332"/>
    </location>
</feature>
<dbReference type="InterPro" id="IPR020846">
    <property type="entry name" value="MFS_dom"/>
</dbReference>
<name>A0A8C3VC90_CATUS</name>
<evidence type="ECO:0000256" key="6">
    <source>
        <dbReference type="ARBA" id="ARBA00023136"/>
    </source>
</evidence>
<evidence type="ECO:0000259" key="9">
    <source>
        <dbReference type="PROSITE" id="PS50850"/>
    </source>
</evidence>
<feature type="transmembrane region" description="Helical" evidence="8">
    <location>
        <begin position="438"/>
        <end position="457"/>
    </location>
</feature>
<evidence type="ECO:0000256" key="5">
    <source>
        <dbReference type="ARBA" id="ARBA00022989"/>
    </source>
</evidence>
<dbReference type="PANTHER" id="PTHR23504">
    <property type="entry name" value="MAJOR FACILITATOR SUPERFAMILY DOMAIN-CONTAINING PROTEIN 10"/>
    <property type="match status" value="1"/>
</dbReference>
<dbReference type="PROSITE" id="PS00216">
    <property type="entry name" value="SUGAR_TRANSPORT_1"/>
    <property type="match status" value="1"/>
</dbReference>
<reference evidence="10" key="3">
    <citation type="submission" date="2025-09" db="UniProtKB">
        <authorList>
            <consortium name="Ensembl"/>
        </authorList>
    </citation>
    <scope>IDENTIFICATION</scope>
</reference>
<feature type="transmembrane region" description="Helical" evidence="8">
    <location>
        <begin position="224"/>
        <end position="240"/>
    </location>
</feature>
<dbReference type="InterPro" id="IPR005829">
    <property type="entry name" value="Sugar_transporter_CS"/>
</dbReference>
<dbReference type="AlphaFoldDB" id="A0A8C3VC90"/>
<accession>A0A8C3VC90</accession>
<dbReference type="GO" id="GO:0016020">
    <property type="term" value="C:membrane"/>
    <property type="evidence" value="ECO:0007669"/>
    <property type="project" value="UniProtKB-SubCell"/>
</dbReference>
<reference evidence="10" key="2">
    <citation type="submission" date="2025-08" db="UniProtKB">
        <authorList>
            <consortium name="Ensembl"/>
        </authorList>
    </citation>
    <scope>IDENTIFICATION</scope>
</reference>
<proteinExistence type="inferred from homology"/>
<evidence type="ECO:0000256" key="8">
    <source>
        <dbReference type="SAM" id="Phobius"/>
    </source>
</evidence>
<evidence type="ECO:0000256" key="3">
    <source>
        <dbReference type="ARBA" id="ARBA00022448"/>
    </source>
</evidence>
<evidence type="ECO:0000256" key="1">
    <source>
        <dbReference type="ARBA" id="ARBA00004141"/>
    </source>
</evidence>
<keyword evidence="6 8" id="KW-0472">Membrane</keyword>
<sequence length="588" mass="63377">MEGRMGGARAKKPPFYSNHENCAGDPSPCSYGIFVSKAPRLHPALPAFPRASGPDGTDCKICLAYKHGRGRKGKVLQRCVWEGGSRNPGAPEAGRELYCCSSWPEKEGRRRIPQGTAVRALPAAPSPASAAPRALRRPAMDEDEEEEGGSGRRAAPARFVRCLYAVGFLDLFGVSMVVPLMNHHIKSLGASHTVAGIIGSLYGVMQLFSSTFVGCWSDIVGRRYSLLACILLSTLGYFLLGNSTTVFLFALSRVPVGIFKHTLSISKALLSDLVSERERPLVMGRFNAASGVGFILGPVVGGYLAEFEGGFYQTSFICASIFLLNGGLVWMLPWSEENTSGRDHYQDKGTNNCSGKSHHDLHLKSASSRAATNSNFFQSPWVQVATMLKKIKGIACSNLWDVLLVRFLMSIAILLYYSNFTLALEERFEVKPLFAGYLMSYSSALGVLAGCLLGPITKLYGHNTYRLLMHSSTFTCTLILLYASAPSIWMVILSSTFLAFSTTIGRTCTTDLELTVGGNEASGTLLGVGQSVTSVGRIIAPLLSGIAQEFSPCGPPSLAVGLALLAVVIMNANKQKYHSHGSVKLKNQ</sequence>
<feature type="compositionally biased region" description="Low complexity" evidence="7">
    <location>
        <begin position="119"/>
        <end position="133"/>
    </location>
</feature>
<dbReference type="Proteomes" id="UP000694563">
    <property type="component" value="Chromosome 2"/>
</dbReference>
<feature type="transmembrane region" description="Helical" evidence="8">
    <location>
        <begin position="478"/>
        <end position="500"/>
    </location>
</feature>
<protein>
    <submittedName>
        <fullName evidence="10">Major facilitator superfamily domain containing 9</fullName>
    </submittedName>
</protein>
<reference evidence="10" key="1">
    <citation type="submission" date="2020-10" db="EMBL/GenBank/DDBJ databases">
        <title>Catharus ustulatus (Swainson's thrush) genome, bCatUst1, primary haplotype v2.</title>
        <authorList>
            <person name="Delmore K."/>
            <person name="Vafadar M."/>
            <person name="Formenti G."/>
            <person name="Chow W."/>
            <person name="Pelan S."/>
            <person name="Howe K."/>
            <person name="Rhie A."/>
            <person name="Mountcastle J."/>
            <person name="Haase B."/>
            <person name="Fedrigo O."/>
            <person name="Jarvis E.D."/>
        </authorList>
    </citation>
    <scope>NUCLEOTIDE SEQUENCE [LARGE SCALE GENOMIC DNA]</scope>
</reference>
<keyword evidence="3" id="KW-0813">Transport</keyword>
<evidence type="ECO:0000256" key="2">
    <source>
        <dbReference type="ARBA" id="ARBA00008335"/>
    </source>
</evidence>
<organism evidence="10 11">
    <name type="scientific">Catharus ustulatus</name>
    <name type="common">Russet-backed thrush</name>
    <name type="synonym">Hylocichla ustulatus</name>
    <dbReference type="NCBI Taxonomy" id="91951"/>
    <lineage>
        <taxon>Eukaryota</taxon>
        <taxon>Metazoa</taxon>
        <taxon>Chordata</taxon>
        <taxon>Craniata</taxon>
        <taxon>Vertebrata</taxon>
        <taxon>Euteleostomi</taxon>
        <taxon>Archelosauria</taxon>
        <taxon>Archosauria</taxon>
        <taxon>Dinosauria</taxon>
        <taxon>Saurischia</taxon>
        <taxon>Theropoda</taxon>
        <taxon>Coelurosauria</taxon>
        <taxon>Aves</taxon>
        <taxon>Neognathae</taxon>
        <taxon>Neoaves</taxon>
        <taxon>Telluraves</taxon>
        <taxon>Australaves</taxon>
        <taxon>Passeriformes</taxon>
        <taxon>Turdidae</taxon>
        <taxon>Catharus</taxon>
    </lineage>
</organism>
<dbReference type="InterPro" id="IPR001958">
    <property type="entry name" value="Tet-R_TetA/multi-R_MdtG-like"/>
</dbReference>
<dbReference type="GO" id="GO:0022857">
    <property type="term" value="F:transmembrane transporter activity"/>
    <property type="evidence" value="ECO:0007669"/>
    <property type="project" value="InterPro"/>
</dbReference>
<feature type="transmembrane region" description="Helical" evidence="8">
    <location>
        <begin position="193"/>
        <end position="217"/>
    </location>
</feature>
<dbReference type="PROSITE" id="PS50850">
    <property type="entry name" value="MFS"/>
    <property type="match status" value="1"/>
</dbReference>
<dbReference type="Gene3D" id="1.20.1250.20">
    <property type="entry name" value="MFS general substrate transporter like domains"/>
    <property type="match status" value="1"/>
</dbReference>
<gene>
    <name evidence="10" type="primary">MFSD9</name>
</gene>
<evidence type="ECO:0000256" key="4">
    <source>
        <dbReference type="ARBA" id="ARBA00022692"/>
    </source>
</evidence>
<keyword evidence="5 8" id="KW-1133">Transmembrane helix</keyword>
<feature type="region of interest" description="Disordered" evidence="7">
    <location>
        <begin position="119"/>
        <end position="151"/>
    </location>
</feature>
<keyword evidence="11" id="KW-1185">Reference proteome</keyword>
<dbReference type="SUPFAM" id="SSF103473">
    <property type="entry name" value="MFS general substrate transporter"/>
    <property type="match status" value="1"/>
</dbReference>
<evidence type="ECO:0000256" key="7">
    <source>
        <dbReference type="SAM" id="MobiDB-lite"/>
    </source>
</evidence>
<dbReference type="PANTHER" id="PTHR23504:SF14">
    <property type="entry name" value="MAJOR FACILITATOR SUPERFAMILY DOMAIN-CONTAINING PROTEIN 9"/>
    <property type="match status" value="1"/>
</dbReference>
<feature type="domain" description="Major facilitator superfamily (MFS) profile" evidence="9">
    <location>
        <begin position="159"/>
        <end position="578"/>
    </location>
</feature>
<dbReference type="Ensembl" id="ENSCUST00005026873.1">
    <property type="protein sequence ID" value="ENSCUSP00005025949.1"/>
    <property type="gene ID" value="ENSCUSG00005016120.1"/>
</dbReference>
<keyword evidence="4 8" id="KW-0812">Transmembrane</keyword>